<name>A0A8H7CYI4_9AGAR</name>
<feature type="domain" description="F-box" evidence="1">
    <location>
        <begin position="25"/>
        <end position="64"/>
    </location>
</feature>
<gene>
    <name evidence="2" type="ORF">MVEN_01173800</name>
</gene>
<keyword evidence="3" id="KW-1185">Reference proteome</keyword>
<dbReference type="OrthoDB" id="3053618at2759"/>
<evidence type="ECO:0000313" key="2">
    <source>
        <dbReference type="EMBL" id="KAF7352108.1"/>
    </source>
</evidence>
<dbReference type="AlphaFoldDB" id="A0A8H7CYI4"/>
<organism evidence="2 3">
    <name type="scientific">Mycena venus</name>
    <dbReference type="NCBI Taxonomy" id="2733690"/>
    <lineage>
        <taxon>Eukaryota</taxon>
        <taxon>Fungi</taxon>
        <taxon>Dikarya</taxon>
        <taxon>Basidiomycota</taxon>
        <taxon>Agaricomycotina</taxon>
        <taxon>Agaricomycetes</taxon>
        <taxon>Agaricomycetidae</taxon>
        <taxon>Agaricales</taxon>
        <taxon>Marasmiineae</taxon>
        <taxon>Mycenaceae</taxon>
        <taxon>Mycena</taxon>
    </lineage>
</organism>
<proteinExistence type="predicted"/>
<dbReference type="CDD" id="cd09917">
    <property type="entry name" value="F-box_SF"/>
    <property type="match status" value="1"/>
</dbReference>
<evidence type="ECO:0000259" key="1">
    <source>
        <dbReference type="Pfam" id="PF12937"/>
    </source>
</evidence>
<accession>A0A8H7CYI4</accession>
<comment type="caution">
    <text evidence="2">The sequence shown here is derived from an EMBL/GenBank/DDBJ whole genome shotgun (WGS) entry which is preliminary data.</text>
</comment>
<dbReference type="Proteomes" id="UP000620124">
    <property type="component" value="Unassembled WGS sequence"/>
</dbReference>
<dbReference type="InterPro" id="IPR036047">
    <property type="entry name" value="F-box-like_dom_sf"/>
</dbReference>
<evidence type="ECO:0000313" key="3">
    <source>
        <dbReference type="Proteomes" id="UP000620124"/>
    </source>
</evidence>
<dbReference type="SUPFAM" id="SSF81383">
    <property type="entry name" value="F-box domain"/>
    <property type="match status" value="1"/>
</dbReference>
<dbReference type="EMBL" id="JACAZI010000009">
    <property type="protein sequence ID" value="KAF7352108.1"/>
    <property type="molecule type" value="Genomic_DNA"/>
</dbReference>
<dbReference type="Pfam" id="PF12937">
    <property type="entry name" value="F-box-like"/>
    <property type="match status" value="1"/>
</dbReference>
<reference evidence="2" key="1">
    <citation type="submission" date="2020-05" db="EMBL/GenBank/DDBJ databases">
        <title>Mycena genomes resolve the evolution of fungal bioluminescence.</title>
        <authorList>
            <person name="Tsai I.J."/>
        </authorList>
    </citation>
    <scope>NUCLEOTIDE SEQUENCE</scope>
    <source>
        <strain evidence="2">CCC161011</strain>
    </source>
</reference>
<sequence>MAVLSRISGNFSPAPKQMPLNVRVDLPNELWFEIFKHLSRNALCSVHGVSSLFHDIAHPLFFRDFTLDPDRHDLSSDEFLERLSMYSSAPIAPHVHKLSISFQFGRYFRRSGRLFTTLNSPSPLVVPLLQSIPSFLNLRILECDFRFNSEVHFANLGLQTLPGLQELRIHGGKLYCPRTLTSLAKIRVAHFAFTAIPGIVLLERRRETETPRSFLSMLDPETLCSLTLSPSYDCSPAAWLAYDHDLFSTFRNLRTVTIGCDGPFLRQVHAFLTALPALQHLILTGEFRRYTEFTPSPGEALSSQLQCYTGPREYIPIFLPQTACTRLAINACCIPAELRNTLEETLCTGSVTDLTLRLSLAGVCGWKVPHALLVLFPRLETLRIGISDAPLDDDDSDLFDAAETFDPAALSNLPDILGAALRASKTLKHAVIDWDLHCDTVCQLLDLRDLHEFLQRSAPKVETILFEGAIRPACGDESTDSGSFHE</sequence>
<dbReference type="InterPro" id="IPR001810">
    <property type="entry name" value="F-box_dom"/>
</dbReference>
<protein>
    <submittedName>
        <fullName evidence="2">F-box domain-containing protein</fullName>
    </submittedName>
</protein>